<dbReference type="Proteomes" id="UP001143328">
    <property type="component" value="Unassembled WGS sequence"/>
</dbReference>
<protein>
    <recommendedName>
        <fullName evidence="3">Acyl-CoA dehydrogenase</fullName>
    </recommendedName>
</protein>
<accession>A0A9W6NFP2</accession>
<sequence>MTVNEDTLMYWQRLLACAERLPATTGLEDWYAALLATLGEGVTPFELALLGGRLAQTPGLAFLAGYQGALRALWPSAPWTLGALCVTENRSVRPADMQVRLEGLSLSGRKDFVTAADASDWLLVAARSELPGASPQVALCVTYNGAPGVRVDVLPPLSLMPDVSHGRLYLEAAQCERLPGDGWDAYAKPFRTLEDLHVLTALLAWLYGVAGDNAWPQPLKLRVLALLGSCAEVARQGANEPATHLLLAGVFEQFNHLRGEIDSAMAAGEPHWQDLWKRDNSLLEIARAARDKRLQNALATL</sequence>
<dbReference type="GO" id="GO:0016627">
    <property type="term" value="F:oxidoreductase activity, acting on the CH-CH group of donors"/>
    <property type="evidence" value="ECO:0007669"/>
    <property type="project" value="InterPro"/>
</dbReference>
<evidence type="ECO:0000313" key="1">
    <source>
        <dbReference type="EMBL" id="GLK89020.1"/>
    </source>
</evidence>
<organism evidence="1 2">
    <name type="scientific">Pseudomonas turukhanskensis</name>
    <dbReference type="NCBI Taxonomy" id="1806536"/>
    <lineage>
        <taxon>Bacteria</taxon>
        <taxon>Pseudomonadati</taxon>
        <taxon>Pseudomonadota</taxon>
        <taxon>Gammaproteobacteria</taxon>
        <taxon>Pseudomonadales</taxon>
        <taxon>Pseudomonadaceae</taxon>
        <taxon>Pseudomonas</taxon>
    </lineage>
</organism>
<dbReference type="Gene3D" id="2.40.110.10">
    <property type="entry name" value="Butyryl-CoA Dehydrogenase, subunit A, domain 2"/>
    <property type="match status" value="1"/>
</dbReference>
<dbReference type="AlphaFoldDB" id="A0A9W6NFP2"/>
<name>A0A9W6NFP2_9PSED</name>
<dbReference type="InterPro" id="IPR009100">
    <property type="entry name" value="AcylCoA_DH/oxidase_NM_dom_sf"/>
</dbReference>
<reference evidence="1" key="2">
    <citation type="submission" date="2023-01" db="EMBL/GenBank/DDBJ databases">
        <authorList>
            <person name="Sun Q."/>
            <person name="Evtushenko L."/>
        </authorList>
    </citation>
    <scope>NUCLEOTIDE SEQUENCE</scope>
    <source>
        <strain evidence="1">VKM B-2935</strain>
    </source>
</reference>
<evidence type="ECO:0000313" key="2">
    <source>
        <dbReference type="Proteomes" id="UP001143328"/>
    </source>
</evidence>
<evidence type="ECO:0008006" key="3">
    <source>
        <dbReference type="Google" id="ProtNLM"/>
    </source>
</evidence>
<proteinExistence type="predicted"/>
<keyword evidence="2" id="KW-1185">Reference proteome</keyword>
<reference evidence="1" key="1">
    <citation type="journal article" date="2014" name="Int. J. Syst. Evol. Microbiol.">
        <title>Complete genome sequence of Corynebacterium casei LMG S-19264T (=DSM 44701T), isolated from a smear-ripened cheese.</title>
        <authorList>
            <consortium name="US DOE Joint Genome Institute (JGI-PGF)"/>
            <person name="Walter F."/>
            <person name="Albersmeier A."/>
            <person name="Kalinowski J."/>
            <person name="Ruckert C."/>
        </authorList>
    </citation>
    <scope>NUCLEOTIDE SEQUENCE</scope>
    <source>
        <strain evidence="1">VKM B-2935</strain>
    </source>
</reference>
<gene>
    <name evidence="1" type="ORF">GCM10017655_20820</name>
</gene>
<dbReference type="EMBL" id="BSFN01000005">
    <property type="protein sequence ID" value="GLK89020.1"/>
    <property type="molecule type" value="Genomic_DNA"/>
</dbReference>
<dbReference type="InterPro" id="IPR046373">
    <property type="entry name" value="Acyl-CoA_Oxase/DH_mid-dom_sf"/>
</dbReference>
<dbReference type="SUPFAM" id="SSF56645">
    <property type="entry name" value="Acyl-CoA dehydrogenase NM domain-like"/>
    <property type="match status" value="1"/>
</dbReference>
<comment type="caution">
    <text evidence="1">The sequence shown here is derived from an EMBL/GenBank/DDBJ whole genome shotgun (WGS) entry which is preliminary data.</text>
</comment>